<keyword evidence="4" id="KW-1185">Reference proteome</keyword>
<dbReference type="Pfam" id="PF04186">
    <property type="entry name" value="FxsA"/>
    <property type="match status" value="1"/>
</dbReference>
<evidence type="ECO:0000313" key="3">
    <source>
        <dbReference type="EMBL" id="MBR9729575.1"/>
    </source>
</evidence>
<dbReference type="PANTHER" id="PTHR35335">
    <property type="entry name" value="UPF0716 PROTEIN FXSA"/>
    <property type="match status" value="1"/>
</dbReference>
<sequence length="211" mass="22949">MFFFLILLFVVIPVIELNVLIEVGHALGTLPTISLVFLTAIVGVSLVRSQGLSTLVSAQQKMTQGEAPGQEIAEAMMLAMAGVLLLIPGFVTDFIGLLLLTPITRAPIAAFVFKRMKLKMQNSSQFSAGFGPQAGPFGQQNPFEQRGSTFDGDFERKHDRTPDSHHLGAEDTNTEQASADKAHQQDNDIIEGEVTDKDDNQANSQDPNSRH</sequence>
<comment type="caution">
    <text evidence="3">The sequence shown here is derived from an EMBL/GenBank/DDBJ whole genome shotgun (WGS) entry which is preliminary data.</text>
</comment>
<proteinExistence type="predicted"/>
<keyword evidence="2" id="KW-0812">Transmembrane</keyword>
<evidence type="ECO:0000313" key="4">
    <source>
        <dbReference type="Proteomes" id="UP000811844"/>
    </source>
</evidence>
<dbReference type="RefSeq" id="WP_153666304.1">
    <property type="nucleotide sequence ID" value="NZ_JAAIKR010000024.1"/>
</dbReference>
<keyword evidence="2" id="KW-0472">Membrane</keyword>
<feature type="region of interest" description="Disordered" evidence="1">
    <location>
        <begin position="129"/>
        <end position="211"/>
    </location>
</feature>
<dbReference type="EMBL" id="JAAIKR010000024">
    <property type="protein sequence ID" value="MBR9729575.1"/>
    <property type="molecule type" value="Genomic_DNA"/>
</dbReference>
<dbReference type="InterPro" id="IPR007313">
    <property type="entry name" value="FxsA"/>
</dbReference>
<accession>A0ABS5I8F9</accession>
<feature type="compositionally biased region" description="Polar residues" evidence="1">
    <location>
        <begin position="201"/>
        <end position="211"/>
    </location>
</feature>
<feature type="transmembrane region" description="Helical" evidence="2">
    <location>
        <begin position="27"/>
        <end position="47"/>
    </location>
</feature>
<gene>
    <name evidence="3" type="ORF">G3R48_16515</name>
</gene>
<keyword evidence="2" id="KW-1133">Transmembrane helix</keyword>
<reference evidence="3 4" key="1">
    <citation type="submission" date="2020-02" db="EMBL/GenBank/DDBJ databases">
        <title>Shewanella WXL01 sp. nov., a marine bacterium isolated from green algae in Luhuitou Fringing Reef (Northern South China Sea).</title>
        <authorList>
            <person name="Wang X."/>
        </authorList>
    </citation>
    <scope>NUCLEOTIDE SEQUENCE [LARGE SCALE GENOMIC DNA]</scope>
    <source>
        <strain evidence="3 4">MCCC 1A01895</strain>
    </source>
</reference>
<feature type="compositionally biased region" description="Basic and acidic residues" evidence="1">
    <location>
        <begin position="153"/>
        <end position="169"/>
    </location>
</feature>
<dbReference type="PANTHER" id="PTHR35335:SF1">
    <property type="entry name" value="UPF0716 PROTEIN FXSA"/>
    <property type="match status" value="1"/>
</dbReference>
<name>A0ABS5I8F9_9GAMM</name>
<dbReference type="NCBIfam" id="NF008528">
    <property type="entry name" value="PRK11463.1-2"/>
    <property type="match status" value="1"/>
</dbReference>
<evidence type="ECO:0000256" key="2">
    <source>
        <dbReference type="SAM" id="Phobius"/>
    </source>
</evidence>
<protein>
    <submittedName>
        <fullName evidence="3">FxsA family protein</fullName>
    </submittedName>
</protein>
<organism evidence="3 4">
    <name type="scientific">Shewanella intestini</name>
    <dbReference type="NCBI Taxonomy" id="2017544"/>
    <lineage>
        <taxon>Bacteria</taxon>
        <taxon>Pseudomonadati</taxon>
        <taxon>Pseudomonadota</taxon>
        <taxon>Gammaproteobacteria</taxon>
        <taxon>Alteromonadales</taxon>
        <taxon>Shewanellaceae</taxon>
        <taxon>Shewanella</taxon>
    </lineage>
</organism>
<evidence type="ECO:0000256" key="1">
    <source>
        <dbReference type="SAM" id="MobiDB-lite"/>
    </source>
</evidence>
<dbReference type="Proteomes" id="UP000811844">
    <property type="component" value="Unassembled WGS sequence"/>
</dbReference>
<feature type="compositionally biased region" description="Low complexity" evidence="1">
    <location>
        <begin position="129"/>
        <end position="143"/>
    </location>
</feature>